<evidence type="ECO:0000313" key="5">
    <source>
        <dbReference type="EMBL" id="HCL02023.1"/>
    </source>
</evidence>
<sequence>MARSGCISRTKCCQIFREYLNKTPMEFLNTYRLEMSMDMLRNSDLSVTEIAYNCGFHGLSYFSEIFKKYKGCTPSEYRNDEIVFI</sequence>
<dbReference type="SMART" id="SM00342">
    <property type="entry name" value="HTH_ARAC"/>
    <property type="match status" value="1"/>
</dbReference>
<dbReference type="Gene3D" id="1.10.10.60">
    <property type="entry name" value="Homeodomain-like"/>
    <property type="match status" value="1"/>
</dbReference>
<dbReference type="GO" id="GO:0043565">
    <property type="term" value="F:sequence-specific DNA binding"/>
    <property type="evidence" value="ECO:0007669"/>
    <property type="project" value="InterPro"/>
</dbReference>
<accession>A0A3D2X5X0</accession>
<dbReference type="Pfam" id="PF12833">
    <property type="entry name" value="HTH_18"/>
    <property type="match status" value="1"/>
</dbReference>
<protein>
    <recommendedName>
        <fullName evidence="4">HTH araC/xylS-type domain-containing protein</fullName>
    </recommendedName>
</protein>
<dbReference type="SUPFAM" id="SSF46689">
    <property type="entry name" value="Homeodomain-like"/>
    <property type="match status" value="1"/>
</dbReference>
<dbReference type="PRINTS" id="PR00032">
    <property type="entry name" value="HTHARAC"/>
</dbReference>
<dbReference type="AlphaFoldDB" id="A0A3D2X5X0"/>
<dbReference type="InterPro" id="IPR009057">
    <property type="entry name" value="Homeodomain-like_sf"/>
</dbReference>
<feature type="domain" description="HTH araC/xylS-type" evidence="4">
    <location>
        <begin position="1"/>
        <end position="80"/>
    </location>
</feature>
<dbReference type="InterPro" id="IPR018062">
    <property type="entry name" value="HTH_AraC-typ_CS"/>
</dbReference>
<dbReference type="GO" id="GO:0003700">
    <property type="term" value="F:DNA-binding transcription factor activity"/>
    <property type="evidence" value="ECO:0007669"/>
    <property type="project" value="InterPro"/>
</dbReference>
<evidence type="ECO:0000259" key="4">
    <source>
        <dbReference type="PROSITE" id="PS01124"/>
    </source>
</evidence>
<dbReference type="InterPro" id="IPR020449">
    <property type="entry name" value="Tscrpt_reg_AraC-type_HTH"/>
</dbReference>
<gene>
    <name evidence="5" type="ORF">DHW61_06330</name>
</gene>
<keyword evidence="3" id="KW-0804">Transcription</keyword>
<dbReference type="PROSITE" id="PS01124">
    <property type="entry name" value="HTH_ARAC_FAMILY_2"/>
    <property type="match status" value="1"/>
</dbReference>
<evidence type="ECO:0000313" key="6">
    <source>
        <dbReference type="Proteomes" id="UP000262969"/>
    </source>
</evidence>
<dbReference type="PROSITE" id="PS00041">
    <property type="entry name" value="HTH_ARAC_FAMILY_1"/>
    <property type="match status" value="1"/>
</dbReference>
<dbReference type="PANTHER" id="PTHR43280">
    <property type="entry name" value="ARAC-FAMILY TRANSCRIPTIONAL REGULATOR"/>
    <property type="match status" value="1"/>
</dbReference>
<reference evidence="5 6" key="1">
    <citation type="journal article" date="2018" name="Nat. Biotechnol.">
        <title>A standardized bacterial taxonomy based on genome phylogeny substantially revises the tree of life.</title>
        <authorList>
            <person name="Parks D.H."/>
            <person name="Chuvochina M."/>
            <person name="Waite D.W."/>
            <person name="Rinke C."/>
            <person name="Skarshewski A."/>
            <person name="Chaumeil P.A."/>
            <person name="Hugenholtz P."/>
        </authorList>
    </citation>
    <scope>NUCLEOTIDE SEQUENCE [LARGE SCALE GENOMIC DNA]</scope>
    <source>
        <strain evidence="5">UBA11728</strain>
    </source>
</reference>
<keyword evidence="2" id="KW-0238">DNA-binding</keyword>
<evidence type="ECO:0000256" key="2">
    <source>
        <dbReference type="ARBA" id="ARBA00023125"/>
    </source>
</evidence>
<proteinExistence type="predicted"/>
<dbReference type="InterPro" id="IPR018060">
    <property type="entry name" value="HTH_AraC"/>
</dbReference>
<evidence type="ECO:0000256" key="3">
    <source>
        <dbReference type="ARBA" id="ARBA00023163"/>
    </source>
</evidence>
<comment type="caution">
    <text evidence="5">The sequence shown here is derived from an EMBL/GenBank/DDBJ whole genome shotgun (WGS) entry which is preliminary data.</text>
</comment>
<dbReference type="PANTHER" id="PTHR43280:SF2">
    <property type="entry name" value="HTH-TYPE TRANSCRIPTIONAL REGULATOR EXSA"/>
    <property type="match status" value="1"/>
</dbReference>
<dbReference type="Proteomes" id="UP000262969">
    <property type="component" value="Unassembled WGS sequence"/>
</dbReference>
<organism evidence="5 6">
    <name type="scientific">Lachnoclostridium phytofermentans</name>
    <dbReference type="NCBI Taxonomy" id="66219"/>
    <lineage>
        <taxon>Bacteria</taxon>
        <taxon>Bacillati</taxon>
        <taxon>Bacillota</taxon>
        <taxon>Clostridia</taxon>
        <taxon>Lachnospirales</taxon>
        <taxon>Lachnospiraceae</taxon>
    </lineage>
</organism>
<evidence type="ECO:0000256" key="1">
    <source>
        <dbReference type="ARBA" id="ARBA00023015"/>
    </source>
</evidence>
<dbReference type="EMBL" id="DPVV01000213">
    <property type="protein sequence ID" value="HCL02023.1"/>
    <property type="molecule type" value="Genomic_DNA"/>
</dbReference>
<keyword evidence="1" id="KW-0805">Transcription regulation</keyword>
<name>A0A3D2X5X0_9FIRM</name>